<evidence type="ECO:0000313" key="2">
    <source>
        <dbReference type="EMBL" id="GEX61121.1"/>
    </source>
</evidence>
<proteinExistence type="predicted"/>
<protein>
    <submittedName>
        <fullName evidence="2">Uncharacterized protein</fullName>
    </submittedName>
</protein>
<keyword evidence="1" id="KW-0175">Coiled coil</keyword>
<dbReference type="AlphaFoldDB" id="A0A699H8E4"/>
<comment type="caution">
    <text evidence="2">The sequence shown here is derived from an EMBL/GenBank/DDBJ whole genome shotgun (WGS) entry which is preliminary data.</text>
</comment>
<evidence type="ECO:0000256" key="1">
    <source>
        <dbReference type="SAM" id="Coils"/>
    </source>
</evidence>
<gene>
    <name evidence="2" type="ORF">Tci_333096</name>
</gene>
<dbReference type="EMBL" id="BKCJ010118784">
    <property type="protein sequence ID" value="GEX61121.1"/>
    <property type="molecule type" value="Genomic_DNA"/>
</dbReference>
<reference evidence="2" key="1">
    <citation type="journal article" date="2019" name="Sci. Rep.">
        <title>Draft genome of Tanacetum cinerariifolium, the natural source of mosquito coil.</title>
        <authorList>
            <person name="Yamashiro T."/>
            <person name="Shiraishi A."/>
            <person name="Satake H."/>
            <person name="Nakayama K."/>
        </authorList>
    </citation>
    <scope>NUCLEOTIDE SEQUENCE</scope>
</reference>
<sequence>MATRRSFQLPRLCKCRNPLVRRTAWTVFNSCRRFLNCRNSNVTRKKSCDAFYKIDPELNNGWYKNQMIELYLALTHDERYLYMEHIRAQDRYEMLEAEYEVYQAEMELKLVEAEKSKSFGKRWLLS</sequence>
<feature type="coiled-coil region" evidence="1">
    <location>
        <begin position="85"/>
        <end position="112"/>
    </location>
</feature>
<accession>A0A699H8E4</accession>
<name>A0A699H8E4_TANCI</name>
<organism evidence="2">
    <name type="scientific">Tanacetum cinerariifolium</name>
    <name type="common">Dalmatian daisy</name>
    <name type="synonym">Chrysanthemum cinerariifolium</name>
    <dbReference type="NCBI Taxonomy" id="118510"/>
    <lineage>
        <taxon>Eukaryota</taxon>
        <taxon>Viridiplantae</taxon>
        <taxon>Streptophyta</taxon>
        <taxon>Embryophyta</taxon>
        <taxon>Tracheophyta</taxon>
        <taxon>Spermatophyta</taxon>
        <taxon>Magnoliopsida</taxon>
        <taxon>eudicotyledons</taxon>
        <taxon>Gunneridae</taxon>
        <taxon>Pentapetalae</taxon>
        <taxon>asterids</taxon>
        <taxon>campanulids</taxon>
        <taxon>Asterales</taxon>
        <taxon>Asteraceae</taxon>
        <taxon>Asteroideae</taxon>
        <taxon>Anthemideae</taxon>
        <taxon>Anthemidinae</taxon>
        <taxon>Tanacetum</taxon>
    </lineage>
</organism>